<dbReference type="Proteomes" id="UP000054538">
    <property type="component" value="Unassembled WGS sequence"/>
</dbReference>
<reference evidence="3" key="2">
    <citation type="submission" date="2015-01" db="EMBL/GenBank/DDBJ databases">
        <title>Evolutionary Origins and Diversification of the Mycorrhizal Mutualists.</title>
        <authorList>
            <consortium name="DOE Joint Genome Institute"/>
            <consortium name="Mycorrhizal Genomics Consortium"/>
            <person name="Kohler A."/>
            <person name="Kuo A."/>
            <person name="Nagy L.G."/>
            <person name="Floudas D."/>
            <person name="Copeland A."/>
            <person name="Barry K.W."/>
            <person name="Cichocki N."/>
            <person name="Veneault-Fourrey C."/>
            <person name="LaButti K."/>
            <person name="Lindquist E.A."/>
            <person name="Lipzen A."/>
            <person name="Lundell T."/>
            <person name="Morin E."/>
            <person name="Murat C."/>
            <person name="Riley R."/>
            <person name="Ohm R."/>
            <person name="Sun H."/>
            <person name="Tunlid A."/>
            <person name="Henrissat B."/>
            <person name="Grigoriev I.V."/>
            <person name="Hibbett D.S."/>
            <person name="Martin F."/>
        </authorList>
    </citation>
    <scope>NUCLEOTIDE SEQUENCE [LARGE SCALE GENOMIC DNA]</scope>
    <source>
        <strain evidence="3">Ve08.2h10</strain>
    </source>
</reference>
<dbReference type="EMBL" id="KN824839">
    <property type="protein sequence ID" value="KIL00214.1"/>
    <property type="molecule type" value="Genomic_DNA"/>
</dbReference>
<name>A0A0D0DXC9_9AGAM</name>
<proteinExistence type="predicted"/>
<dbReference type="AlphaFoldDB" id="A0A0D0DXC9"/>
<feature type="compositionally biased region" description="Polar residues" evidence="1">
    <location>
        <begin position="25"/>
        <end position="36"/>
    </location>
</feature>
<sequence length="56" mass="6092">MSILKRTSLGKAYHGLAGRPAGPASNGTRTCASNGQGRHKTYPEIWGRTPRWVARI</sequence>
<gene>
    <name evidence="2" type="ORF">PAXRUDRAFT_821919</name>
</gene>
<organism evidence="2 3">
    <name type="scientific">Paxillus rubicundulus Ve08.2h10</name>
    <dbReference type="NCBI Taxonomy" id="930991"/>
    <lineage>
        <taxon>Eukaryota</taxon>
        <taxon>Fungi</taxon>
        <taxon>Dikarya</taxon>
        <taxon>Basidiomycota</taxon>
        <taxon>Agaricomycotina</taxon>
        <taxon>Agaricomycetes</taxon>
        <taxon>Agaricomycetidae</taxon>
        <taxon>Boletales</taxon>
        <taxon>Paxilineae</taxon>
        <taxon>Paxillaceae</taxon>
        <taxon>Paxillus</taxon>
    </lineage>
</organism>
<evidence type="ECO:0000256" key="1">
    <source>
        <dbReference type="SAM" id="MobiDB-lite"/>
    </source>
</evidence>
<evidence type="ECO:0000313" key="2">
    <source>
        <dbReference type="EMBL" id="KIL00214.1"/>
    </source>
</evidence>
<feature type="region of interest" description="Disordered" evidence="1">
    <location>
        <begin position="1"/>
        <end position="43"/>
    </location>
</feature>
<accession>A0A0D0DXC9</accession>
<reference evidence="2 3" key="1">
    <citation type="submission" date="2014-04" db="EMBL/GenBank/DDBJ databases">
        <authorList>
            <consortium name="DOE Joint Genome Institute"/>
            <person name="Kuo A."/>
            <person name="Kohler A."/>
            <person name="Jargeat P."/>
            <person name="Nagy L.G."/>
            <person name="Floudas D."/>
            <person name="Copeland A."/>
            <person name="Barry K.W."/>
            <person name="Cichocki N."/>
            <person name="Veneault-Fourrey C."/>
            <person name="LaButti K."/>
            <person name="Lindquist E.A."/>
            <person name="Lipzen A."/>
            <person name="Lundell T."/>
            <person name="Morin E."/>
            <person name="Murat C."/>
            <person name="Sun H."/>
            <person name="Tunlid A."/>
            <person name="Henrissat B."/>
            <person name="Grigoriev I.V."/>
            <person name="Hibbett D.S."/>
            <person name="Martin F."/>
            <person name="Nordberg H.P."/>
            <person name="Cantor M.N."/>
            <person name="Hua S.X."/>
        </authorList>
    </citation>
    <scope>NUCLEOTIDE SEQUENCE [LARGE SCALE GENOMIC DNA]</scope>
    <source>
        <strain evidence="2 3">Ve08.2h10</strain>
    </source>
</reference>
<protein>
    <submittedName>
        <fullName evidence="2">Uncharacterized protein</fullName>
    </submittedName>
</protein>
<dbReference type="InParanoid" id="A0A0D0DXC9"/>
<evidence type="ECO:0000313" key="3">
    <source>
        <dbReference type="Proteomes" id="UP000054538"/>
    </source>
</evidence>
<keyword evidence="3" id="KW-1185">Reference proteome</keyword>
<dbReference type="HOGENOM" id="CLU_3014820_0_0_1"/>